<sequence>MAPINAFFTRATLARPSAPSALSMQSFAQAAAAAARPQCLICATTTARRAYAATPYVPKRHQLPRLVQPSLWQNMLPKHFRSRHKRPFTWKEWWAKPWNPASAWIALGLVVGSNAINTLVLRRDLADFTRKADAKIALLREVLEKVQRGEEVDVEHILGTGREESESEWKEALKEVEEDDRTLQSRKRRKASAAETSPAASAADLTPENDSKDTSTKLDYVVPQDRKGPVGFY</sequence>
<dbReference type="OrthoDB" id="2253354at2759"/>
<feature type="compositionally biased region" description="Low complexity" evidence="1">
    <location>
        <begin position="193"/>
        <end position="203"/>
    </location>
</feature>
<dbReference type="InterPro" id="IPR035213">
    <property type="entry name" value="DUF5321"/>
</dbReference>
<feature type="region of interest" description="Disordered" evidence="1">
    <location>
        <begin position="174"/>
        <end position="233"/>
    </location>
</feature>
<name>A0A1S8B4J7_9PEZI</name>
<dbReference type="AlphaFoldDB" id="A0A1S8B4J7"/>
<gene>
    <name evidence="2" type="ORF">BK809_0006802</name>
</gene>
<dbReference type="Proteomes" id="UP000190776">
    <property type="component" value="Unassembled WGS sequence"/>
</dbReference>
<dbReference type="EMBL" id="MSZU01000114">
    <property type="protein sequence ID" value="OMP82492.1"/>
    <property type="molecule type" value="Genomic_DNA"/>
</dbReference>
<comment type="caution">
    <text evidence="2">The sequence shown here is derived from an EMBL/GenBank/DDBJ whole genome shotgun (WGS) entry which is preliminary data.</text>
</comment>
<evidence type="ECO:0000256" key="1">
    <source>
        <dbReference type="SAM" id="MobiDB-lite"/>
    </source>
</evidence>
<evidence type="ECO:0000313" key="2">
    <source>
        <dbReference type="EMBL" id="OMP82492.1"/>
    </source>
</evidence>
<feature type="compositionally biased region" description="Basic and acidic residues" evidence="1">
    <location>
        <begin position="224"/>
        <end position="233"/>
    </location>
</feature>
<dbReference type="Pfam" id="PF17254">
    <property type="entry name" value="DUF5321"/>
    <property type="match status" value="1"/>
</dbReference>
<proteinExistence type="predicted"/>
<organism evidence="2 3">
    <name type="scientific">Diplodia seriata</name>
    <dbReference type="NCBI Taxonomy" id="420778"/>
    <lineage>
        <taxon>Eukaryota</taxon>
        <taxon>Fungi</taxon>
        <taxon>Dikarya</taxon>
        <taxon>Ascomycota</taxon>
        <taxon>Pezizomycotina</taxon>
        <taxon>Dothideomycetes</taxon>
        <taxon>Dothideomycetes incertae sedis</taxon>
        <taxon>Botryosphaeriales</taxon>
        <taxon>Botryosphaeriaceae</taxon>
        <taxon>Diplodia</taxon>
    </lineage>
</organism>
<protein>
    <submittedName>
        <fullName evidence="2">Uncharacterized protein</fullName>
    </submittedName>
</protein>
<reference evidence="2 3" key="1">
    <citation type="submission" date="2017-01" db="EMBL/GenBank/DDBJ databases">
        <title>Draft genome sequence of Diplodia seriata F98.1, a fungal species involved in grapevine trunk diseases.</title>
        <authorList>
            <person name="Robert-Siegwald G."/>
            <person name="Vallet J."/>
            <person name="Abou-Mansour E."/>
            <person name="Xu J."/>
            <person name="Rey P."/>
            <person name="Bertsch C."/>
            <person name="Rego C."/>
            <person name="Larignon P."/>
            <person name="Fontaine F."/>
            <person name="Lebrun M.-H."/>
        </authorList>
    </citation>
    <scope>NUCLEOTIDE SEQUENCE [LARGE SCALE GENOMIC DNA]</scope>
    <source>
        <strain evidence="2 3">F98.1</strain>
    </source>
</reference>
<accession>A0A1S8B4J7</accession>
<evidence type="ECO:0000313" key="3">
    <source>
        <dbReference type="Proteomes" id="UP000190776"/>
    </source>
</evidence>